<reference evidence="11" key="1">
    <citation type="journal article" date="2016" name="Genome Announc.">
        <title>Draft Genome Sequences of Two Novel Amoeba-Resistant Intranuclear Bacteria, 'Candidatus Berkiella cookevillensis' and 'Candidatus Berkiella aquae'.</title>
        <authorList>
            <person name="Mehari Y.T."/>
            <person name="Arivett B.A."/>
            <person name="Farone A.L."/>
            <person name="Gunderson J.H."/>
            <person name="Farone M.B."/>
        </authorList>
    </citation>
    <scope>NUCLEOTIDE SEQUENCE</scope>
    <source>
        <strain evidence="11">CC99</strain>
    </source>
</reference>
<dbReference type="GO" id="GO:0009003">
    <property type="term" value="F:signal peptidase activity"/>
    <property type="evidence" value="ECO:0007669"/>
    <property type="project" value="UniProtKB-EC"/>
</dbReference>
<feature type="transmembrane region" description="Helical" evidence="8">
    <location>
        <begin position="48"/>
        <end position="66"/>
    </location>
</feature>
<evidence type="ECO:0000313" key="11">
    <source>
        <dbReference type="EMBL" id="MCS5708279.1"/>
    </source>
</evidence>
<comment type="similarity">
    <text evidence="2 9">Belongs to the peptidase S26 family.</text>
</comment>
<dbReference type="AlphaFoldDB" id="A0AAE3HRH5"/>
<comment type="caution">
    <text evidence="11">The sequence shown here is derived from an EMBL/GenBank/DDBJ whole genome shotgun (WGS) entry which is preliminary data.</text>
</comment>
<dbReference type="InterPro" id="IPR019758">
    <property type="entry name" value="Pept_S26A_signal_pept_1_CS"/>
</dbReference>
<organism evidence="11 12">
    <name type="scientific">Candidatus Berkiella cookevillensis</name>
    <dbReference type="NCBI Taxonomy" id="437022"/>
    <lineage>
        <taxon>Bacteria</taxon>
        <taxon>Pseudomonadati</taxon>
        <taxon>Pseudomonadota</taxon>
        <taxon>Gammaproteobacteria</taxon>
        <taxon>Candidatus Berkiellales</taxon>
        <taxon>Candidatus Berkiellaceae</taxon>
        <taxon>Candidatus Berkiella</taxon>
    </lineage>
</organism>
<dbReference type="Pfam" id="PF10502">
    <property type="entry name" value="Peptidase_S26"/>
    <property type="match status" value="1"/>
</dbReference>
<keyword evidence="12" id="KW-1185">Reference proteome</keyword>
<dbReference type="CDD" id="cd06530">
    <property type="entry name" value="S26_SPase_I"/>
    <property type="match status" value="1"/>
</dbReference>
<feature type="active site" evidence="7">
    <location>
        <position position="76"/>
    </location>
</feature>
<keyword evidence="5 8" id="KW-0645">Protease</keyword>
<dbReference type="Gene3D" id="2.10.109.10">
    <property type="entry name" value="Umud Fragment, subunit A"/>
    <property type="match status" value="1"/>
</dbReference>
<evidence type="ECO:0000256" key="2">
    <source>
        <dbReference type="ARBA" id="ARBA00009370"/>
    </source>
</evidence>
<comment type="subcellular location">
    <subcellularLocation>
        <location evidence="9">Membrane</location>
        <topology evidence="9">Multi-pass membrane protein</topology>
    </subcellularLocation>
</comment>
<dbReference type="PRINTS" id="PR00727">
    <property type="entry name" value="LEADERPTASE"/>
</dbReference>
<dbReference type="PROSITE" id="PS00760">
    <property type="entry name" value="SPASE_I_2"/>
    <property type="match status" value="1"/>
</dbReference>
<dbReference type="GO" id="GO:0004252">
    <property type="term" value="F:serine-type endopeptidase activity"/>
    <property type="evidence" value="ECO:0007669"/>
    <property type="project" value="InterPro"/>
</dbReference>
<dbReference type="PROSITE" id="PS00761">
    <property type="entry name" value="SPASE_I_3"/>
    <property type="match status" value="1"/>
</dbReference>
<evidence type="ECO:0000313" key="12">
    <source>
        <dbReference type="Proteomes" id="UP000051494"/>
    </source>
</evidence>
<dbReference type="InterPro" id="IPR000223">
    <property type="entry name" value="Pept_S26A_signal_pept_1"/>
</dbReference>
<evidence type="ECO:0000256" key="1">
    <source>
        <dbReference type="ARBA" id="ARBA00000677"/>
    </source>
</evidence>
<dbReference type="GO" id="GO:0016020">
    <property type="term" value="C:membrane"/>
    <property type="evidence" value="ECO:0007669"/>
    <property type="project" value="UniProtKB-SubCell"/>
</dbReference>
<dbReference type="PROSITE" id="PS00501">
    <property type="entry name" value="SPASE_I_1"/>
    <property type="match status" value="1"/>
</dbReference>
<evidence type="ECO:0000256" key="4">
    <source>
        <dbReference type="ARBA" id="ARBA00019232"/>
    </source>
</evidence>
<dbReference type="InterPro" id="IPR036286">
    <property type="entry name" value="LexA/Signal_pep-like_sf"/>
</dbReference>
<evidence type="ECO:0000256" key="5">
    <source>
        <dbReference type="ARBA" id="ARBA00022670"/>
    </source>
</evidence>
<evidence type="ECO:0000256" key="6">
    <source>
        <dbReference type="ARBA" id="ARBA00022801"/>
    </source>
</evidence>
<feature type="domain" description="Peptidase S26" evidence="10">
    <location>
        <begin position="46"/>
        <end position="241"/>
    </location>
</feature>
<keyword evidence="8" id="KW-1133">Transmembrane helix</keyword>
<evidence type="ECO:0000256" key="9">
    <source>
        <dbReference type="RuleBase" id="RU362042"/>
    </source>
</evidence>
<evidence type="ECO:0000256" key="8">
    <source>
        <dbReference type="RuleBase" id="RU003993"/>
    </source>
</evidence>
<reference evidence="11" key="2">
    <citation type="submission" date="2021-06" db="EMBL/GenBank/DDBJ databases">
        <title>Genomic Description and Analysis of Intracellular Bacteria, Candidatus Berkiella cookevillensis and Candidatus Berkiella aquae.</title>
        <authorList>
            <person name="Kidane D.T."/>
            <person name="Mehari Y.T."/>
            <person name="Rice F.C."/>
            <person name="Arivett B.A."/>
            <person name="Farone A.L."/>
            <person name="Berk S.G."/>
            <person name="Farone M.B."/>
        </authorList>
    </citation>
    <scope>NUCLEOTIDE SEQUENCE</scope>
    <source>
        <strain evidence="11">CC99</strain>
    </source>
</reference>
<dbReference type="GO" id="GO:0006465">
    <property type="term" value="P:signal peptide processing"/>
    <property type="evidence" value="ECO:0007669"/>
    <property type="project" value="InterPro"/>
</dbReference>
<gene>
    <name evidence="11" type="primary">lepB</name>
    <name evidence="11" type="ORF">CC99x_005110</name>
</gene>
<sequence>MDFSVILAIGTIVCAVVWALDTILFKKKRLANANGDVTLSGDPKIVEYAKSFFPILLVVFLLRSFLAEPFRIPSGSMKPTLLTGDFILVNKFSYGFRMPLLGKKIIEKGTPKRGDVLVFRYPKDTSVDFIKRVVAIPGDKVTYKNKKLYINDEMMAQSFQEQIIDMNDYGMVQSLKRITEQLDTKAHSIYIDDMRPDTNVEVIVPEGHYFVMGDNRDNSDDSRKWGFVPDELIIGKAIYVWMSWDTSAKDVRWKRIGTAIN</sequence>
<feature type="active site" evidence="7">
    <location>
        <position position="131"/>
    </location>
</feature>
<dbReference type="Proteomes" id="UP000051494">
    <property type="component" value="Unassembled WGS sequence"/>
</dbReference>
<accession>A0AAE3HRH5</accession>
<dbReference type="InterPro" id="IPR019757">
    <property type="entry name" value="Pept_S26A_signal_pept_1_Lys-AS"/>
</dbReference>
<evidence type="ECO:0000259" key="10">
    <source>
        <dbReference type="Pfam" id="PF10502"/>
    </source>
</evidence>
<proteinExistence type="inferred from homology"/>
<dbReference type="PANTHER" id="PTHR43390:SF1">
    <property type="entry name" value="CHLOROPLAST PROCESSING PEPTIDASE"/>
    <property type="match status" value="1"/>
</dbReference>
<dbReference type="PANTHER" id="PTHR43390">
    <property type="entry name" value="SIGNAL PEPTIDASE I"/>
    <property type="match status" value="1"/>
</dbReference>
<dbReference type="InterPro" id="IPR019533">
    <property type="entry name" value="Peptidase_S26"/>
</dbReference>
<evidence type="ECO:0000256" key="7">
    <source>
        <dbReference type="PIRSR" id="PIRSR600223-1"/>
    </source>
</evidence>
<name>A0AAE3HRH5_9GAMM</name>
<dbReference type="SUPFAM" id="SSF51306">
    <property type="entry name" value="LexA/Signal peptidase"/>
    <property type="match status" value="1"/>
</dbReference>
<evidence type="ECO:0000256" key="3">
    <source>
        <dbReference type="ARBA" id="ARBA00013208"/>
    </source>
</evidence>
<comment type="catalytic activity">
    <reaction evidence="1 8">
        <text>Cleavage of hydrophobic, N-terminal signal or leader sequences from secreted and periplasmic proteins.</text>
        <dbReference type="EC" id="3.4.21.89"/>
    </reaction>
</comment>
<dbReference type="EC" id="3.4.21.89" evidence="3 8"/>
<dbReference type="NCBIfam" id="TIGR02227">
    <property type="entry name" value="sigpep_I_bact"/>
    <property type="match status" value="1"/>
</dbReference>
<keyword evidence="8" id="KW-0812">Transmembrane</keyword>
<dbReference type="InterPro" id="IPR019756">
    <property type="entry name" value="Pept_S26A_signal_pept_1_Ser-AS"/>
</dbReference>
<protein>
    <recommendedName>
        <fullName evidence="4 8">Signal peptidase I</fullName>
        <ecNumber evidence="3 8">3.4.21.89</ecNumber>
    </recommendedName>
</protein>
<comment type="caution">
    <text evidence="9">Lacks conserved residue(s) required for the propagation of feature annotation.</text>
</comment>
<dbReference type="EMBL" id="LKHV02000001">
    <property type="protein sequence ID" value="MCS5708279.1"/>
    <property type="molecule type" value="Genomic_DNA"/>
</dbReference>
<keyword evidence="8" id="KW-0472">Membrane</keyword>
<keyword evidence="6 8" id="KW-0378">Hydrolase</keyword>